<dbReference type="Pfam" id="PF01614">
    <property type="entry name" value="IclR_C"/>
    <property type="match status" value="1"/>
</dbReference>
<dbReference type="Proteomes" id="UP000484255">
    <property type="component" value="Unassembled WGS sequence"/>
</dbReference>
<dbReference type="Gene3D" id="1.10.10.10">
    <property type="entry name" value="Winged helix-like DNA-binding domain superfamily/Winged helix DNA-binding domain"/>
    <property type="match status" value="1"/>
</dbReference>
<dbReference type="PANTHER" id="PTHR30136">
    <property type="entry name" value="HELIX-TURN-HELIX TRANSCRIPTIONAL REGULATOR, ICLR FAMILY"/>
    <property type="match status" value="1"/>
</dbReference>
<keyword evidence="3" id="KW-0804">Transcription</keyword>
<evidence type="ECO:0000313" key="8">
    <source>
        <dbReference type="Proteomes" id="UP000484255"/>
    </source>
</evidence>
<proteinExistence type="predicted"/>
<dbReference type="Pfam" id="PF09339">
    <property type="entry name" value="HTH_IclR"/>
    <property type="match status" value="1"/>
</dbReference>
<evidence type="ECO:0000259" key="6">
    <source>
        <dbReference type="PROSITE" id="PS51078"/>
    </source>
</evidence>
<feature type="domain" description="IclR-ED" evidence="6">
    <location>
        <begin position="87"/>
        <end position="274"/>
    </location>
</feature>
<dbReference type="GO" id="GO:0003700">
    <property type="term" value="F:DNA-binding transcription factor activity"/>
    <property type="evidence" value="ECO:0007669"/>
    <property type="project" value="TreeGrafter"/>
</dbReference>
<protein>
    <submittedName>
        <fullName evidence="7">IclR family transcriptional regulator</fullName>
    </submittedName>
</protein>
<dbReference type="GO" id="GO:0003677">
    <property type="term" value="F:DNA binding"/>
    <property type="evidence" value="ECO:0007669"/>
    <property type="project" value="UniProtKB-KW"/>
</dbReference>
<feature type="domain" description="HTH iclR-type" evidence="5">
    <location>
        <begin position="31"/>
        <end position="93"/>
    </location>
</feature>
<dbReference type="PROSITE" id="PS51078">
    <property type="entry name" value="ICLR_ED"/>
    <property type="match status" value="1"/>
</dbReference>
<dbReference type="SMART" id="SM00346">
    <property type="entry name" value="HTH_ICLR"/>
    <property type="match status" value="1"/>
</dbReference>
<dbReference type="PANTHER" id="PTHR30136:SF35">
    <property type="entry name" value="HTH-TYPE TRANSCRIPTIONAL REGULATOR RV1719"/>
    <property type="match status" value="1"/>
</dbReference>
<dbReference type="EMBL" id="JAAGOH010000030">
    <property type="protein sequence ID" value="NDY93232.1"/>
    <property type="molecule type" value="Genomic_DNA"/>
</dbReference>
<dbReference type="Gene3D" id="3.30.450.40">
    <property type="match status" value="1"/>
</dbReference>
<reference evidence="7 8" key="1">
    <citation type="submission" date="2020-02" db="EMBL/GenBank/DDBJ databases">
        <title>Ideonella bacterium strain TBM-1.</title>
        <authorList>
            <person name="Chen W.-M."/>
        </authorList>
    </citation>
    <scope>NUCLEOTIDE SEQUENCE [LARGE SCALE GENOMIC DNA]</scope>
    <source>
        <strain evidence="7 8">TBM-1</strain>
    </source>
</reference>
<name>A0A7C9PKE4_9BURK</name>
<dbReference type="InterPro" id="IPR036388">
    <property type="entry name" value="WH-like_DNA-bd_sf"/>
</dbReference>
<dbReference type="AlphaFoldDB" id="A0A7C9PKE4"/>
<dbReference type="PROSITE" id="PS51077">
    <property type="entry name" value="HTH_ICLR"/>
    <property type="match status" value="1"/>
</dbReference>
<dbReference type="RefSeq" id="WP_163459279.1">
    <property type="nucleotide sequence ID" value="NZ_JAAGOH010000030.1"/>
</dbReference>
<evidence type="ECO:0000256" key="1">
    <source>
        <dbReference type="ARBA" id="ARBA00023015"/>
    </source>
</evidence>
<keyword evidence="8" id="KW-1185">Reference proteome</keyword>
<accession>A0A7C9PKE4</accession>
<feature type="region of interest" description="Disordered" evidence="4">
    <location>
        <begin position="1"/>
        <end position="29"/>
    </location>
</feature>
<dbReference type="InterPro" id="IPR036390">
    <property type="entry name" value="WH_DNA-bd_sf"/>
</dbReference>
<keyword evidence="2" id="KW-0238">DNA-binding</keyword>
<sequence>MKAEDSTATPSGPDDDKRPDEGRATPDKGGIQVIARAAAVLRALKDHPAGLSLGELAKLLKLPRSTVQRIVDALDEENLVIAASPTRGVRLGPALLALAAATRFEIAEIARPTLQEISRLCGETVDLSVLDGDKLVFVDQIAGVHRLRAESAIGVSFTLHATAPGKAMLAALEPGALANLRPRLKLLRLTAHTLTAWPVLEAELARVRETGLGTDLEENSLGICALATALVLPGGEMAALSVPVPTQRFEAMRGQVSELLLSLGGRLQQQLNGR</sequence>
<dbReference type="SUPFAM" id="SSF46785">
    <property type="entry name" value="Winged helix' DNA-binding domain"/>
    <property type="match status" value="1"/>
</dbReference>
<evidence type="ECO:0000313" key="7">
    <source>
        <dbReference type="EMBL" id="NDY93232.1"/>
    </source>
</evidence>
<dbReference type="SUPFAM" id="SSF55781">
    <property type="entry name" value="GAF domain-like"/>
    <property type="match status" value="1"/>
</dbReference>
<comment type="caution">
    <text evidence="7">The sequence shown here is derived from an EMBL/GenBank/DDBJ whole genome shotgun (WGS) entry which is preliminary data.</text>
</comment>
<organism evidence="7 8">
    <name type="scientific">Ideonella livida</name>
    <dbReference type="NCBI Taxonomy" id="2707176"/>
    <lineage>
        <taxon>Bacteria</taxon>
        <taxon>Pseudomonadati</taxon>
        <taxon>Pseudomonadota</taxon>
        <taxon>Betaproteobacteria</taxon>
        <taxon>Burkholderiales</taxon>
        <taxon>Sphaerotilaceae</taxon>
        <taxon>Ideonella</taxon>
    </lineage>
</organism>
<dbReference type="InterPro" id="IPR029016">
    <property type="entry name" value="GAF-like_dom_sf"/>
</dbReference>
<evidence type="ECO:0000259" key="5">
    <source>
        <dbReference type="PROSITE" id="PS51077"/>
    </source>
</evidence>
<feature type="compositionally biased region" description="Basic and acidic residues" evidence="4">
    <location>
        <begin position="14"/>
        <end position="26"/>
    </location>
</feature>
<evidence type="ECO:0000256" key="4">
    <source>
        <dbReference type="SAM" id="MobiDB-lite"/>
    </source>
</evidence>
<dbReference type="InterPro" id="IPR050707">
    <property type="entry name" value="HTH_MetabolicPath_Reg"/>
</dbReference>
<gene>
    <name evidence="7" type="ORF">G3A44_18720</name>
</gene>
<feature type="compositionally biased region" description="Polar residues" evidence="4">
    <location>
        <begin position="1"/>
        <end position="10"/>
    </location>
</feature>
<evidence type="ECO:0000256" key="3">
    <source>
        <dbReference type="ARBA" id="ARBA00023163"/>
    </source>
</evidence>
<keyword evidence="1" id="KW-0805">Transcription regulation</keyword>
<dbReference type="GO" id="GO:0045892">
    <property type="term" value="P:negative regulation of DNA-templated transcription"/>
    <property type="evidence" value="ECO:0007669"/>
    <property type="project" value="TreeGrafter"/>
</dbReference>
<evidence type="ECO:0000256" key="2">
    <source>
        <dbReference type="ARBA" id="ARBA00023125"/>
    </source>
</evidence>
<dbReference type="InterPro" id="IPR005471">
    <property type="entry name" value="Tscrpt_reg_IclR_N"/>
</dbReference>
<dbReference type="InterPro" id="IPR014757">
    <property type="entry name" value="Tscrpt_reg_IclR_C"/>
</dbReference>